<protein>
    <submittedName>
        <fullName evidence="2">Uncharacterized protein</fullName>
    </submittedName>
</protein>
<evidence type="ECO:0000313" key="2">
    <source>
        <dbReference type="EMBL" id="MBE5918460.1"/>
    </source>
</evidence>
<name>A0A927U9H0_9FIRM</name>
<comment type="caution">
    <text evidence="2">The sequence shown here is derived from an EMBL/GenBank/DDBJ whole genome shotgun (WGS) entry which is preliminary data.</text>
</comment>
<accession>A0A927U9H0</accession>
<dbReference type="EMBL" id="SVER01000003">
    <property type="protein sequence ID" value="MBE5918460.1"/>
    <property type="molecule type" value="Genomic_DNA"/>
</dbReference>
<feature type="compositionally biased region" description="Low complexity" evidence="1">
    <location>
        <begin position="363"/>
        <end position="374"/>
    </location>
</feature>
<dbReference type="AlphaFoldDB" id="A0A927U9H0"/>
<reference evidence="2" key="1">
    <citation type="submission" date="2019-04" db="EMBL/GenBank/DDBJ databases">
        <title>Evolution of Biomass-Degrading Anaerobic Consortia Revealed by Metagenomics.</title>
        <authorList>
            <person name="Peng X."/>
        </authorList>
    </citation>
    <scope>NUCLEOTIDE SEQUENCE</scope>
    <source>
        <strain evidence="2">SIG311</strain>
    </source>
</reference>
<feature type="region of interest" description="Disordered" evidence="1">
    <location>
        <begin position="363"/>
        <end position="387"/>
    </location>
</feature>
<proteinExistence type="predicted"/>
<sequence length="562" mass="60276">MVKKGFFKKTGCILISASIILTGVMFFDSSTSEADGENLNQLEAVQEEIVKDEIVEDQVSEDAVLQELKAEEIQTDTTEEIKTGTTEEVPAVVVEEASKQEVVKDASDSTTPEYTDGGATLKFVPAGVGNEFTVPETVTRIAEDAFSESSVNVLHFAGARGGDQITSIGSQANKWPANGTVVYCLGSQLEDESTVSSFFLARQTATRKITIYYSESDINPDPTPVETYAIKYKLVKANGETSTIDGGESTTIPSAPVLTVVTDDNNITYKWDENAAAVSDKTCTFTFVEQASASDPLVTITEEFYDSKGTTKVSTNVGNPNHYKKGTIIVPAKHDGYKVFDEPTQYEVTEAASQAVTFKYKASGTTPTPVPNGNTSGGSSGASATPAVTNKNQLKNEIDETLLAKYQVIKGANQTVVRENGPVEIVCNGEVNKLTGIFVDKVRIDPSRYTIASGSTILTFTGGFVKLFSTGDHVVRFEYVDGYAETGLKVTEGKTTTTVTYKVSSDGSISSGHIKDTTPKTADGFDNKYLLCIAIFLLGAGSILFSNQRKLEAILAGENDDE</sequence>
<evidence type="ECO:0000256" key="1">
    <source>
        <dbReference type="SAM" id="MobiDB-lite"/>
    </source>
</evidence>
<dbReference type="Proteomes" id="UP000766246">
    <property type="component" value="Unassembled WGS sequence"/>
</dbReference>
<organism evidence="2 3">
    <name type="scientific">Pseudobutyrivibrio ruminis</name>
    <dbReference type="NCBI Taxonomy" id="46206"/>
    <lineage>
        <taxon>Bacteria</taxon>
        <taxon>Bacillati</taxon>
        <taxon>Bacillota</taxon>
        <taxon>Clostridia</taxon>
        <taxon>Lachnospirales</taxon>
        <taxon>Lachnospiraceae</taxon>
        <taxon>Pseudobutyrivibrio</taxon>
    </lineage>
</organism>
<gene>
    <name evidence="2" type="ORF">E7272_01330</name>
</gene>
<evidence type="ECO:0000313" key="3">
    <source>
        <dbReference type="Proteomes" id="UP000766246"/>
    </source>
</evidence>